<comment type="caution">
    <text evidence="1">The sequence shown here is derived from an EMBL/GenBank/DDBJ whole genome shotgun (WGS) entry which is preliminary data.</text>
</comment>
<dbReference type="AlphaFoldDB" id="A0A4Q7AHX6"/>
<gene>
    <name evidence="1" type="ORF">EXU28_11125</name>
</gene>
<dbReference type="EMBL" id="SGSQ01000016">
    <property type="protein sequence ID" value="RZG45760.1"/>
    <property type="molecule type" value="Genomic_DNA"/>
</dbReference>
<reference evidence="1 2" key="1">
    <citation type="submission" date="2019-02" db="EMBL/GenBank/DDBJ databases">
        <title>The Batch Genome Submission of Acinetobacter spp. strains.</title>
        <authorList>
            <person name="Qin J."/>
            <person name="Hu Y."/>
            <person name="Ye H."/>
            <person name="Wei L."/>
            <person name="Feng Y."/>
            <person name="Zong Z."/>
        </authorList>
    </citation>
    <scope>NUCLEOTIDE SEQUENCE [LARGE SCALE GENOMIC DNA]</scope>
    <source>
        <strain evidence="1 2">WCHAW060049</strain>
    </source>
</reference>
<accession>A0A4Q7AHX6</accession>
<sequence>MIEILTLIIALLSLIVAYIVYYNNSIGDVVVYAQVDKRRQTIINLIIHNIGKGIAKDIQFICPKGIPKKAYGISGLSEPLKHYDSGAFINGLPILFPDEKLVYSWGQYGGLKEALNGEPLEIEITFFSRSNFQLIRRKIKNRVVIDPTAFEGVDISESSFENEVKQSLKDIAKSLKNMSS</sequence>
<dbReference type="Proteomes" id="UP000293863">
    <property type="component" value="Unassembled WGS sequence"/>
</dbReference>
<organism evidence="1 2">
    <name type="scientific">Acinetobacter wuhouensis</name>
    <dbReference type="NCBI Taxonomy" id="1879050"/>
    <lineage>
        <taxon>Bacteria</taxon>
        <taxon>Pseudomonadati</taxon>
        <taxon>Pseudomonadota</taxon>
        <taxon>Gammaproteobacteria</taxon>
        <taxon>Moraxellales</taxon>
        <taxon>Moraxellaceae</taxon>
        <taxon>Acinetobacter</taxon>
    </lineage>
</organism>
<evidence type="ECO:0000313" key="2">
    <source>
        <dbReference type="Proteomes" id="UP000293863"/>
    </source>
</evidence>
<evidence type="ECO:0000313" key="1">
    <source>
        <dbReference type="EMBL" id="RZG45760.1"/>
    </source>
</evidence>
<name>A0A4Q7AHX6_9GAMM</name>
<protein>
    <submittedName>
        <fullName evidence="1">Uncharacterized protein</fullName>
    </submittedName>
</protein>
<keyword evidence="2" id="KW-1185">Reference proteome</keyword>
<proteinExistence type="predicted"/>
<dbReference type="RefSeq" id="WP_130168565.1">
    <property type="nucleotide sequence ID" value="NZ_SGSQ01000016.1"/>
</dbReference>